<dbReference type="PANTHER" id="PTHR42792">
    <property type="entry name" value="FLAGELLIN"/>
    <property type="match status" value="1"/>
</dbReference>
<dbReference type="InterPro" id="IPR046358">
    <property type="entry name" value="Flagellin_C"/>
</dbReference>
<dbReference type="GO" id="GO:0009288">
    <property type="term" value="C:bacterial-type flagellum"/>
    <property type="evidence" value="ECO:0007669"/>
    <property type="project" value="UniProtKB-SubCell"/>
</dbReference>
<dbReference type="Proteomes" id="UP000228945">
    <property type="component" value="Chromosome"/>
</dbReference>
<keyword evidence="3" id="KW-0975">Bacterial flagellum</keyword>
<keyword evidence="5" id="KW-0969">Cilium</keyword>
<evidence type="ECO:0000256" key="3">
    <source>
        <dbReference type="ARBA" id="ARBA00023143"/>
    </source>
</evidence>
<name>A0A2D2AV12_9CAUL</name>
<accession>A0A2D2AV12</accession>
<dbReference type="GO" id="GO:0005198">
    <property type="term" value="F:structural molecule activity"/>
    <property type="evidence" value="ECO:0007669"/>
    <property type="project" value="InterPro"/>
</dbReference>
<keyword evidence="5" id="KW-0282">Flagellum</keyword>
<dbReference type="SUPFAM" id="SSF64518">
    <property type="entry name" value="Phase 1 flagellin"/>
    <property type="match status" value="1"/>
</dbReference>
<dbReference type="Gene3D" id="1.20.1330.10">
    <property type="entry name" value="f41 fragment of flagellin, N-terminal domain"/>
    <property type="match status" value="1"/>
</dbReference>
<dbReference type="RefSeq" id="WP_099621095.1">
    <property type="nucleotide sequence ID" value="NZ_CP024201.1"/>
</dbReference>
<evidence type="ECO:0000256" key="1">
    <source>
        <dbReference type="ARBA" id="ARBA00004365"/>
    </source>
</evidence>
<feature type="domain" description="Flagellin C-terminal" evidence="4">
    <location>
        <begin position="225"/>
        <end position="305"/>
    </location>
</feature>
<evidence type="ECO:0000313" key="5">
    <source>
        <dbReference type="EMBL" id="ATQ41838.1"/>
    </source>
</evidence>
<protein>
    <submittedName>
        <fullName evidence="5">Flagellin</fullName>
    </submittedName>
</protein>
<reference evidence="5 6" key="1">
    <citation type="submission" date="2017-10" db="EMBL/GenBank/DDBJ databases">
        <title>Genome sequence of Caulobacter mirabilis FWC38.</title>
        <authorList>
            <person name="Fiebig A."/>
            <person name="Crosson S."/>
        </authorList>
    </citation>
    <scope>NUCLEOTIDE SEQUENCE [LARGE SCALE GENOMIC DNA]</scope>
    <source>
        <strain evidence="5 6">FWC 38</strain>
    </source>
</reference>
<dbReference type="EMBL" id="CP024201">
    <property type="protein sequence ID" value="ATQ41838.1"/>
    <property type="molecule type" value="Genomic_DNA"/>
</dbReference>
<comment type="similarity">
    <text evidence="2">Belongs to the bacterial flagellin family.</text>
</comment>
<organism evidence="5 6">
    <name type="scientific">Caulobacter mirabilis</name>
    <dbReference type="NCBI Taxonomy" id="69666"/>
    <lineage>
        <taxon>Bacteria</taxon>
        <taxon>Pseudomonadati</taxon>
        <taxon>Pseudomonadota</taxon>
        <taxon>Alphaproteobacteria</taxon>
        <taxon>Caulobacterales</taxon>
        <taxon>Caulobacteraceae</taxon>
        <taxon>Caulobacter</taxon>
    </lineage>
</organism>
<keyword evidence="6" id="KW-1185">Reference proteome</keyword>
<dbReference type="InterPro" id="IPR001492">
    <property type="entry name" value="Flagellin"/>
</dbReference>
<keyword evidence="5" id="KW-0966">Cell projection</keyword>
<comment type="subcellular location">
    <subcellularLocation>
        <location evidence="1">Bacterial flagellum</location>
    </subcellularLocation>
</comment>
<sequence>MNRVATSFSYSSVLDNLMKAQLKAQQANEQVSSQKVANSLKGYANSAETLLATRTIQTRVQGFLDQSETLASKLDSQNLALTQVADAAGDAKQAIMDALANNRGEALMNQLSSLFASASESLNAKFGGRYLFAGGQSETTPVTAQKLSDLTAGPVANVFKNDGLKTVSRLDETSTIQTGFLADELGTGLFTAFRDVQAYVEANGPFTGQLTTAQANFLQGMLDDFDGARTSLTNAAAANGLLQNRVEKTIESQEARKLMLDGLVGGITDANMPKAISELEKAQVAVQASAQVFNSLSQSSLLGLLK</sequence>
<dbReference type="PANTHER" id="PTHR42792:SF1">
    <property type="entry name" value="FLAGELLAR HOOK-ASSOCIATED PROTEIN 3"/>
    <property type="match status" value="1"/>
</dbReference>
<dbReference type="KEGG" id="cmb:CSW64_05135"/>
<evidence type="ECO:0000313" key="6">
    <source>
        <dbReference type="Proteomes" id="UP000228945"/>
    </source>
</evidence>
<dbReference type="Pfam" id="PF00700">
    <property type="entry name" value="Flagellin_C"/>
    <property type="match status" value="1"/>
</dbReference>
<evidence type="ECO:0000256" key="2">
    <source>
        <dbReference type="ARBA" id="ARBA00005709"/>
    </source>
</evidence>
<dbReference type="OrthoDB" id="8477979at2"/>
<proteinExistence type="inferred from homology"/>
<gene>
    <name evidence="5" type="ORF">CSW64_05135</name>
</gene>
<dbReference type="AlphaFoldDB" id="A0A2D2AV12"/>
<evidence type="ECO:0000259" key="4">
    <source>
        <dbReference type="Pfam" id="PF00700"/>
    </source>
</evidence>